<sequence length="83" mass="9590">MHKEPFDLKRKEFLKKMGKLGSSALIYSIFSSHPSLSQAQQLSSEMQPFPGKEKMIVLSRRPIVLEMPMEGFEHFVTPNEFFS</sequence>
<name>A0A832LX08_9BACT</name>
<reference evidence="1" key="1">
    <citation type="journal article" date="2020" name="mSystems">
        <title>Genome- and Community-Level Interaction Insights into Carbon Utilization and Element Cycling Functions of Hydrothermarchaeota in Hydrothermal Sediment.</title>
        <authorList>
            <person name="Zhou Z."/>
            <person name="Liu Y."/>
            <person name="Xu W."/>
            <person name="Pan J."/>
            <person name="Luo Z.H."/>
            <person name="Li M."/>
        </authorList>
    </citation>
    <scope>NUCLEOTIDE SEQUENCE [LARGE SCALE GENOMIC DNA]</scope>
    <source>
        <strain evidence="1">SpSt-605</strain>
    </source>
</reference>
<organism evidence="1">
    <name type="scientific">Caldimicrobium thiodismutans</name>
    <dbReference type="NCBI Taxonomy" id="1653476"/>
    <lineage>
        <taxon>Bacteria</taxon>
        <taxon>Pseudomonadati</taxon>
        <taxon>Thermodesulfobacteriota</taxon>
        <taxon>Thermodesulfobacteria</taxon>
        <taxon>Thermodesulfobacteriales</taxon>
        <taxon>Thermodesulfobacteriaceae</taxon>
        <taxon>Caldimicrobium</taxon>
    </lineage>
</organism>
<dbReference type="AlphaFoldDB" id="A0A832LX08"/>
<dbReference type="EMBL" id="DSZU01000147">
    <property type="protein sequence ID" value="HGV56004.1"/>
    <property type="molecule type" value="Genomic_DNA"/>
</dbReference>
<comment type="caution">
    <text evidence="1">The sequence shown here is derived from an EMBL/GenBank/DDBJ whole genome shotgun (WGS) entry which is preliminary data.</text>
</comment>
<protein>
    <submittedName>
        <fullName evidence="1">Uncharacterized protein</fullName>
    </submittedName>
</protein>
<evidence type="ECO:0000313" key="1">
    <source>
        <dbReference type="EMBL" id="HGV56004.1"/>
    </source>
</evidence>
<proteinExistence type="predicted"/>
<gene>
    <name evidence="1" type="ORF">ENT73_08015</name>
</gene>
<accession>A0A832LX08</accession>